<feature type="region of interest" description="Disordered" evidence="3">
    <location>
        <begin position="6758"/>
        <end position="6796"/>
    </location>
</feature>
<feature type="region of interest" description="Disordered" evidence="3">
    <location>
        <begin position="731"/>
        <end position="754"/>
    </location>
</feature>
<dbReference type="InterPro" id="IPR041589">
    <property type="entry name" value="DNAH3_AAA_lid_1"/>
</dbReference>
<dbReference type="Gene3D" id="1.20.920.30">
    <property type="match status" value="1"/>
</dbReference>
<evidence type="ECO:0000256" key="2">
    <source>
        <dbReference type="SAM" id="Coils"/>
    </source>
</evidence>
<feature type="region of interest" description="Disordered" evidence="3">
    <location>
        <begin position="5182"/>
        <end position="5214"/>
    </location>
</feature>
<dbReference type="InterPro" id="IPR019775">
    <property type="entry name" value="WD40_repeat_CS"/>
</dbReference>
<dbReference type="PROSITE" id="PS00678">
    <property type="entry name" value="WD_REPEATS_1"/>
    <property type="match status" value="1"/>
</dbReference>
<dbReference type="InterPro" id="IPR042228">
    <property type="entry name" value="Dynein_linker_3"/>
</dbReference>
<feature type="domain" description="F-box" evidence="4">
    <location>
        <begin position="3815"/>
        <end position="3861"/>
    </location>
</feature>
<dbReference type="InterPro" id="IPR003593">
    <property type="entry name" value="AAA+_ATPase"/>
</dbReference>
<dbReference type="InterPro" id="IPR042222">
    <property type="entry name" value="Dynein_2_N"/>
</dbReference>
<protein>
    <recommendedName>
        <fullName evidence="4">F-box domain-containing protein</fullName>
    </recommendedName>
</protein>
<evidence type="ECO:0000256" key="3">
    <source>
        <dbReference type="SAM" id="MobiDB-lite"/>
    </source>
</evidence>
<dbReference type="Pfam" id="PF17857">
    <property type="entry name" value="AAA_lid_1"/>
    <property type="match status" value="1"/>
</dbReference>
<dbReference type="InterPro" id="IPR024743">
    <property type="entry name" value="Dynein_HC_stalk"/>
</dbReference>
<dbReference type="Gene3D" id="2.130.10.10">
    <property type="entry name" value="YVTN repeat-like/Quinoprotein amine dehydrogenase"/>
    <property type="match status" value="2"/>
</dbReference>
<proteinExistence type="inferred from homology"/>
<dbReference type="Gene3D" id="1.20.920.20">
    <property type="match status" value="1"/>
</dbReference>
<dbReference type="Proteomes" id="UP001527925">
    <property type="component" value="Unassembled WGS sequence"/>
</dbReference>
<dbReference type="Pfam" id="PF08393">
    <property type="entry name" value="DHC_N2"/>
    <property type="match status" value="1"/>
</dbReference>
<dbReference type="Pfam" id="PF18199">
    <property type="entry name" value="Dynein_C"/>
    <property type="match status" value="1"/>
</dbReference>
<feature type="coiled-coil region" evidence="2">
    <location>
        <begin position="4111"/>
        <end position="4138"/>
    </location>
</feature>
<dbReference type="InterPro" id="IPR036047">
    <property type="entry name" value="F-box-like_dom_sf"/>
</dbReference>
<comment type="caution">
    <text evidence="5">The sequence shown here is derived from an EMBL/GenBank/DDBJ whole genome shotgun (WGS) entry which is preliminary data.</text>
</comment>
<dbReference type="InterPro" id="IPR041466">
    <property type="entry name" value="Dynein_AAA5_ext"/>
</dbReference>
<dbReference type="SMART" id="SM00382">
    <property type="entry name" value="AAA"/>
    <property type="match status" value="3"/>
</dbReference>
<accession>A0ABR4NFN1</accession>
<evidence type="ECO:0000313" key="5">
    <source>
        <dbReference type="EMBL" id="KAL2918311.1"/>
    </source>
</evidence>
<evidence type="ECO:0000313" key="6">
    <source>
        <dbReference type="Proteomes" id="UP001527925"/>
    </source>
</evidence>
<dbReference type="Gene3D" id="3.20.180.20">
    <property type="entry name" value="Dynein heavy chain, N-terminal domain 2"/>
    <property type="match status" value="1"/>
</dbReference>
<dbReference type="InterPro" id="IPR035699">
    <property type="entry name" value="AAA_6"/>
</dbReference>
<organism evidence="5 6">
    <name type="scientific">Polyrhizophydium stewartii</name>
    <dbReference type="NCBI Taxonomy" id="2732419"/>
    <lineage>
        <taxon>Eukaryota</taxon>
        <taxon>Fungi</taxon>
        <taxon>Fungi incertae sedis</taxon>
        <taxon>Chytridiomycota</taxon>
        <taxon>Chytridiomycota incertae sedis</taxon>
        <taxon>Chytridiomycetes</taxon>
        <taxon>Rhizophydiales</taxon>
        <taxon>Rhizophydiales incertae sedis</taxon>
        <taxon>Polyrhizophydium</taxon>
    </lineage>
</organism>
<dbReference type="Gene3D" id="1.20.58.1120">
    <property type="match status" value="1"/>
</dbReference>
<comment type="similarity">
    <text evidence="1">Belongs to the dynein heavy chain family.</text>
</comment>
<dbReference type="InterPro" id="IPR001810">
    <property type="entry name" value="F-box_dom"/>
</dbReference>
<gene>
    <name evidence="5" type="ORF">HK105_202238</name>
</gene>
<evidence type="ECO:0000256" key="1">
    <source>
        <dbReference type="ARBA" id="ARBA00008887"/>
    </source>
</evidence>
<feature type="region of interest" description="Disordered" evidence="3">
    <location>
        <begin position="1199"/>
        <end position="1301"/>
    </location>
</feature>
<feature type="compositionally biased region" description="Basic and acidic residues" evidence="3">
    <location>
        <begin position="6763"/>
        <end position="6772"/>
    </location>
</feature>
<dbReference type="InterPro" id="IPR043157">
    <property type="entry name" value="Dynein_AAA1S"/>
</dbReference>
<feature type="compositionally biased region" description="Basic and acidic residues" evidence="3">
    <location>
        <begin position="6779"/>
        <end position="6791"/>
    </location>
</feature>
<dbReference type="PANTHER" id="PTHR10676:SF343">
    <property type="entry name" value="DYNEIN AXONEMAL HEAVY CHAIN 10"/>
    <property type="match status" value="1"/>
</dbReference>
<dbReference type="Gene3D" id="1.20.140.100">
    <property type="entry name" value="Dynein heavy chain, N-terminal domain 2"/>
    <property type="match status" value="1"/>
</dbReference>
<dbReference type="InterPro" id="IPR036322">
    <property type="entry name" value="WD40_repeat_dom_sf"/>
</dbReference>
<reference evidence="5 6" key="1">
    <citation type="submission" date="2023-09" db="EMBL/GenBank/DDBJ databases">
        <title>Pangenome analysis of Batrachochytrium dendrobatidis and related Chytrids.</title>
        <authorList>
            <person name="Yacoub M.N."/>
            <person name="Stajich J.E."/>
            <person name="James T.Y."/>
        </authorList>
    </citation>
    <scope>NUCLEOTIDE SEQUENCE [LARGE SCALE GENOMIC DNA]</scope>
    <source>
        <strain evidence="5 6">JEL0888</strain>
    </source>
</reference>
<dbReference type="Gene3D" id="1.10.8.710">
    <property type="match status" value="1"/>
</dbReference>
<feature type="region of interest" description="Disordered" evidence="3">
    <location>
        <begin position="484"/>
        <end position="537"/>
    </location>
</feature>
<dbReference type="SUPFAM" id="SSF52540">
    <property type="entry name" value="P-loop containing nucleoside triphosphate hydrolases"/>
    <property type="match status" value="3"/>
</dbReference>
<dbReference type="Pfam" id="PF12774">
    <property type="entry name" value="AAA_6"/>
    <property type="match status" value="1"/>
</dbReference>
<feature type="compositionally biased region" description="Low complexity" evidence="3">
    <location>
        <begin position="1242"/>
        <end position="1257"/>
    </location>
</feature>
<dbReference type="InterPro" id="IPR027417">
    <property type="entry name" value="P-loop_NTPase"/>
</dbReference>
<dbReference type="InterPro" id="IPR015943">
    <property type="entry name" value="WD40/YVTN_repeat-like_dom_sf"/>
</dbReference>
<feature type="region of interest" description="Disordered" evidence="3">
    <location>
        <begin position="1"/>
        <end position="64"/>
    </location>
</feature>
<keyword evidence="2" id="KW-0175">Coiled coil</keyword>
<feature type="region of interest" description="Disordered" evidence="3">
    <location>
        <begin position="1152"/>
        <end position="1182"/>
    </location>
</feature>
<feature type="compositionally biased region" description="Polar residues" evidence="3">
    <location>
        <begin position="1258"/>
        <end position="1269"/>
    </location>
</feature>
<feature type="coiled-coil region" evidence="2">
    <location>
        <begin position="1543"/>
        <end position="1570"/>
    </location>
</feature>
<dbReference type="Pfam" id="PF12775">
    <property type="entry name" value="AAA_7"/>
    <property type="match status" value="1"/>
</dbReference>
<feature type="compositionally biased region" description="Acidic residues" evidence="3">
    <location>
        <begin position="13"/>
        <end position="29"/>
    </location>
</feature>
<evidence type="ECO:0000259" key="4">
    <source>
        <dbReference type="PROSITE" id="PS50181"/>
    </source>
</evidence>
<dbReference type="Pfam" id="PF17852">
    <property type="entry name" value="Dynein_AAA_lid"/>
    <property type="match status" value="1"/>
</dbReference>
<dbReference type="PROSITE" id="PS50181">
    <property type="entry name" value="FBOX"/>
    <property type="match status" value="1"/>
</dbReference>
<feature type="compositionally biased region" description="Acidic residues" evidence="3">
    <location>
        <begin position="44"/>
        <end position="54"/>
    </location>
</feature>
<dbReference type="Gene3D" id="1.20.1270.280">
    <property type="match status" value="1"/>
</dbReference>
<sequence length="6877" mass="771144">MGTSIPGGLTVLSEEDEMPASDDDLESPDPDTLLPSGVASDADSGTDDEYEDLPDQTSNELPIPDAQVAERSTLPFARSPQSAGLAARLNTAASAGYRRRRRRIGNLFPIDLFVDHERTQKLLNGIAAAAPGSGFACIARFWQEPRGTYFESLECLVKCTNLPQMWMPCEVIAYDDCSRRFLVKWLPPSGSAASAALERASSPLVFAKLISEILLPGESLDSLRWQLELARVIREEFEFNLAVSECVKIIRPVVESSLPSFPKRDIERVFAQTRSAVLRIPAPLQIGSDRATKSLPRRRSSHAARSLRAVRRRPRTLIGGEDEDEDDDFTGDFEDEEKQMRLLLEQEVFTSQLLPIYAELRDDFVVSELKSLLINNQNFRSFVPTLPQSPQTWEVYSRVSAILSAVREGHQDGGHVQAILLAHDIEPHLNFATSLAVRDVLSSLRGAIADLFSVPLLDTMKTHVSRVHPSKRRLLIPELMQSTASGRDDAAPASEPTQLQPQQPIAVPPSHGMHGKHRRHRHKHRRHHHGHKATGGTSASAVAAAQTIQMHGANHGVGSGGALAPAPFTSEPKSAEIVPIMESPDGVTFGPADFLDMCEWLQIDFDVLLRDRLPMLVHAAFRQLLGLFGIREPDGPVPLNLTLTQRSARAFEADPATLEEMTLAIPNAPLPARHQPCSDMFVRLGRMVTVMADTFASPLVSSCVTETYRAIEHGALHVLLQVNIRSIEPSRSAGGDACGSKGSGAHAAQDGSSSGYTLEYDVPLSDLRAHLGARLAAWARPVPSVLPGGVLPSRPTNHSFVEMLFRDLVEDSIDGCQSHLDTISAQIVPRVTRASTIAVLTASLDEYIELNLRSLADVQAVQRYARFSLSTTVRGVCRVSHASLQAQLDAWAKRTTADIYRGVSRSIVACADAVIARCKSFFVLGPPTTYSETREATLALREMVSASDWVRDQTAWLDRLKDFLDEHRWTQADDEFSRLLDAHRTRDEFFDFLATRSRDISNAAARLTTELSGEIDAFMAHWKALDASADQMFMRPVRNPVLMSDSIATHGPQALLQMHQLAIPQSQTHVEPGHSRRSSVVPYHSLDVISGSTDDIMREFQALSNLEISHDSDAVASRTRLGGGELKYRLDDFRADPTLTCSTLVSQIPNIRRNGTDLEPTAESGIQSSKSSRPPEVMPTPVRHVSDADVHSIAPDITVAVDNDDGLPTPGRRSSISGRARTPRSMSMQGTDLTDGGRRRSIGSSCSRSGSVSVESSATAQQLRNSQARRVSLRAGHAASQSVTGRLSVTHHRSTHSPLGDLEEIADAPAALTQMQSKIADAASVAQAIRAKIECLENVQGMPEIEAVMEKMASRRLLIGSLLRMRERLAHWRSQPVALLDMQEIATTSAELSRVVEDSPLVNSPIVKLTHEDLRMFTLVESPLLAKLKNPIFQDDHWVLIRQVLQFDFESGRNCLDDIAARLGRSSLAVVSARIDPIETAAGKEHAITNVIKEINERYYSMPIELESNNRFGLTVVKSFSNYISTIESDLLTVGMMISSKGMEKYIAQLRETEARLQAAAVAMREWEQMQPLMINVHGFFESEEVRLQLSVELRRFRVFETGYRVIIANVQKCELFSALIELHPDLPASVADIRNGLRRVIDDVQGWLDNKRLVFPRLFFVSDDELLELVSIAKEPSTVQHQLPRYFCFSELIYTNDADRDYVVTGVRSPEGEAVQFANPIPTRGLGVEQWLAKVEAESQATLRKLLVSRMAQLKFEEVHQSWKVIYEKMVRSTPIQIAQVAFQTLRTAELQACIEDDTAPSISEFVGRSRDNIGRLAALIRQGDSSAAVVNCWKSLIAIELNYRDWGQELHDKRVHDATAFEWLRGLRYYFSEESEGVTVRQYLQHSVYGYEYLGAGARLCWSNVSEKCHAAAWSALELKMGVTAYGPVSVGKTEIFKDFARALGRFAVFFNCSQGVSPHVLTRLMTGMAMTGCYLLMTNLDKLDESALGTVWQAITTLRDLSERKDATSVSYLGRIIKLQPATSVCFFATVSPGSLARPDFVASLRAQTRLVALAAPDIASIASALLHMAAFGDAHELACKIAALFTMAGDQLSRQAHYDFSLRTTRIVIRLAEMARNQGGALLLYVAGIVPDETNAVLYAIHSYIRPKLLFDDLPIFANLVCIVFGVADRTDAEAAADAEMVASASASLAEKVAAIRPASMQQLVSRTIGQFEQIVEHGQHTIVLGKMSVGKSSLIRSVAALLGTQIHVVNPRALPPSFLFGFEESTGYQRGVIESIVDAAQRTTKRHWLVFDSPLEAAWADSVSSMLQKDEGGALCLSNGKRVVLGGNVLVAIETDNLDNASAGFVGRFNVVFVRNEWSWRVRLQSWLGEFERRWIDRGNEVTQFATMQIQIEGCFSSFMESIIVFVEDCGIKASIPVVFNGVLDILECLLMEHGRAAASRSKSARPFSHMTIVDVIEDMFHYAIIWSFGASIGTEHRAAFQSIFSRLIKVSRSSSRLASVLADRIDISVFDLKLDPVSATWFNMLDALSGAGLLSSRVLARQREVISLLLRHEKHVMLIGEIGSRKTSVATDIMLDLCTQDRYNTIGHAVPLLPASDVSELTAHFHKVLVADDSASASEHDMYVPVNSSSLLIFVDDLHLPSPNAEGSRTMWEFLRFFVDQGAYWCTPQTLRRVRKVGIFALCDLLRNSVVVAPPRLMRHFALVFFNETDVFEDATMVHFYRRVEEFMAFSNAENVQSRMYSAVNSTLDMLHLLKRRLVLSSHGPFYIFSSHDLEKVFEGFLRVAPSCFAGNESLFTLWLHETRRVFEDRIKYGDLNIFEDCLRQIARKYFHMDDTSEQALFSDASVERDAVQHEGSVGTPVLTRHEMDVVDDEHLNELIRAVRAKMPNVADTFSDDITVFPDCAAHFARLDRVFAAERHLHAVLVCRPGLDISLDVVRMVTTARNLPLREISFRGEVGLESWRAFIRKHVTEAGLAEKRVAVCITLMPGVHVPAEVWGDLHAVYDGARSRHLWPPKEYEDLMTKISHQFRMRRDVATSARSDFSQSFQREIFADGSGRQPNPLEITRYWAQRVQENVCIILRVDATDVATHQSMLRFPRTISRSTVDIYREYSENDLLQLSYRTFMLVFEETKSFADEIEMLSHLVVKIYLNSRETIRDPARRRRSLSTIEFAKYILWFSRHAAAQDSNLRQQIAEFTTCLRRTRRLKDRIERLVEEGRQELVELPLQLERISNELSGLKIAIETNEQEMVRLTNIMRERRETALRVMVEREATIANAGLTEAKSAFEEAIERLHAIKKNDLEELKTFVIPPPLLALVADGLCILFDKPGGWGEARKLLSSHTFLQRITQFDYTLISDSKLEKLRKIVDYPGFQIDKSAKVGTAVKALCMWLRNMSRYCRETRSRLQTDSALADAKMVFSRMVSETVDNHVEEQELEQLRQFSGAMREREASLLLQKRELSGRMTLIKEIFAPESIFNHASSDHVTESQWIQQAFHSEDGGVVFTDPDVFKAHAEYQLELSKLATIKQGMSKDLSDSAASLEDIRAAIESITLPFIIELMELKDGGSFTGAAKSTLLKLLKLPAHSHPDAVYQKLKTVDIPSLANSNATLIKNTSENPLFQRVAFYDSKMVFSTAISPFQACRGAFIVRDIVVSLHGYYSKKERIGNIVEESQKEVNIKKAQFDQVWSGIYSHLPEYWTFEVIIEKYKQIHKKLLDCSPADVIPHIPSLVKNPLLGMLLDASCKIVSWGGGIDEFERRLSDDPFSFSAAAGQVKIGDESNQRLITDENPVSIESVVSQVEEEMHRVYVDIIGLLPRPLSFRILISMGLKRLCELARVSRRWCELAKQQQIWKWLSHENGWGVAFTYPKSLDWRDFYSRLHVLRKERVPEAISRFDEEMEGLSGLKAHKRAAAFMKKLPEYLRLDRNESEISKRVGELIFLELSNDIFMALEAHFTEELFMQESLAASSPTTPLSQYKQSMQKNSSLRFKKAIICVKSVSGHNFGTKFMHELVVEKASKLHILHPSIERVKKHINRIDTALTIECASIPFVTDHAHALGPPKIPKRVLPESFSMFRTIAEYLNIVHAYYRGLQMGKHVQFQVRFIKALKTLCNKIETQISELKKQHSTLRGDSLLLASAHAFLPSMTNDERNEASAKWVTSIGEHHLMRDRREVFSAHFPKLKEFWTVTETEQMLTNAMLLRNTTSDMLLIDSSGMAQVLLDELSEFVCGATVIDALDEELPAKLKQHVKTAGLVLIKNVGVDPDIHGEIVRFRAARHAAARELPNLVGRADAKILVCTTFDILFDMEPPFSRLYFEYTDESMRAVLLDSLLSFSKPAFHAQRIDIRRRLETQTDILNEWFSALIEFTKTRQSVEEELVHDIILFQSRNAETHELRRRREEFEVDVAPLYVPFNKVIGYAMDIWSVMRRLVLVNPTYCFSARILVDCFKQSISEHLRLSGSGHLERREIEAIVDDLTIRTANALGRALAQADRVPLFAAIAMVRMRYYGIIAKKDDQIISTLIQKRCELGDPFEFSKWLHTKFLQTLEDRSTFVQVLEGLMATERRPTTLASGPLADIFERRMTPFQRLLVQIMALPQFVDESMREVLQDLGVWTNDARMPARYLDVAQDSSFSMVLLLSVSPREAVRGIVALSETYEESHLQLSIVNEADKQGDRWIQKIKFAAENDAWVLIVIDSFWIGLLDKIHQLSKMPSSGFKIWIVGMTSLSYRLPLWLFSDAHCICDEEDLDSWLVLHKLQRNEAHIDELFRPWLATLLKFHFGLVSLMRRSETAFPDFMSFDDIDLKLSLRAYATAIRRKLPLETLKRVLLDAIYAPEARSPQDYERLASLWSEAVRTFDASVAANGMPLEKMSRDNFVSFLAQSRPFMFTPKNLRVHRSGNAVDIDAISLDLCRKLALILDAIQPAAAQLASDRMIKHKIGQYLNTLPTTINLRLIYENMNSPESHQTKCFLLEEANNFLRLLRRVRMNLRVLLTSFSNGYPTASARKTLDAVTNNKVLQSWVRRAHPTSATLDMWMDDIGRRIKFLDKWIMLGQPWLIHAGLPFSLRALLQGLRQIFASKAQAGISTVELIFEQIDLAELDRRKIADLSARYGIAAVLAGFHMEGVRMVDGKVEALDAGKPDSLPLFMVRPQYLKDPAPYRGSLIPVSTHLLDSDGGRGFSGTSSKRPLLKPAPPSTPERAAAPAPPKPPVYEVGCMACVSEEKGGTTELLEDGSRQNQICSLKVQSCVAPELLHHQGCQMLVDVSGKTTPEYLRRGYVDLNYMHSLNSMSDSLDRNISEASHHFTVYVCSSSDAENERRFLFQHVFPGLLNDMAYRHIDLHFVDLKYNPAGGGTEAVAVDPASHLQAALTNIKRAALFVGIFGSKLGPLLHRRDLPPHIFAAHTPLTSLIEKPKTMAELEVEYALTQDDNRYIHKGLRSCMFYFRDPNFARSVPKSFRAQYEPEDVEEKVRLDQLRMSMLRRFPDRCVPHYPGYFTRVVGREVQMGGLEKLGERVRNDLIMAILEFVKQRRRGSSGAALGSQDSDSFSGRESITRPIIEAVCSSGTPFVQEKRSTLSSAILIYGASGMGKTALLSHLCHEFPKRDVVVLYNFVRSWAGSFNVDSMIQRFCIKLFAQLRIQSHRLPTESVKLKEYFVALLNEVVFYGNKVAVIIDGIDRMVNSQGQRDDLWWLPPPSELGSEVCSSISWIMSAADDQIMPRLQSKYKDATKIPLLALTDDDKRKIIADRGKALRLRVDARSVNYLLDQKASESPLYLRVVLKEAQQSMSNGHFVFEDYHLETTWLVFEQVFERIERKHGVEIIRLFFSLLSFARNGLREMELVGLLKLDLAAWNLLFESIEDYIIKTSTGYVIVFHEQFTAAIRRRYLRLPSESERFHHLLASYYISICDPAGDLSWLGNNEIRAADISFHQLRAKRPISEIARIMCSIGYVSAVFTSNLAHELPGYFSEAVKLAVDSENSADRSRLTDYSFFVERYSHNLATYPKLAYSLALSLPNGFCMYVREEALESYKKQATREPFLNCLSLAEDQLEMVPLGAHMTEIIYVGVIVVGALGKCCVSVSSDATVKCWNIDTFLFVKTLLAASIGADSATECCFSLNHSELVAFGTRNSHICVFTTETGMPFSRIENVYTGGPLFFSEDAGGVWQRGPHKSLQFVHFASGRTLDATGNAMDDANGVITGNGLPPRASTALMPAIKGGKVASVVARSMDGHKIALLTIDKRRHIAVLSAKTMREICRFVEDGASDASRGQFSIGKDLLAVVLAGGDIMIWKIDTHSRVALVRMPSDIKVSCISVSIDESMLYFGSTSSTLGVASTKSGHIFKRLWIGEKTVLSQMCIATSKGKERFFLAAGTRLSTCDSHSSLRMETGGTQKQHVELSIPLRHSAPINAVLPFSKRQQNGVEAISVSRDGRLVSWAVSDSLKKLAPVHEVFVAEDLTSCRLSQTTGFAVVTAGTSAIIWNVHEAEEVLRISHKHALRDAILVKNRIDDTGLTLYTWMIDGQLSAWKIMGRASMFLTYDPTPLFQRFITVLPSRPQMSSRREFLVANDFTVIVLDSETGQELRRFETRGHETVLGLSWHHMPGEVPRVMYVTKTTLFVDGEIWSYGGSLGDMMQLDSCKRDRTGTYVGYSGVQLGESFVGKTSLEKRIIGVVVVLAASAGQRRHRVCMLKHDNARVVQWDFLHDPSFIVTIATDLMVRVWDIRGPPHAIRAMSASDIGRPIDIWTHAGLDGAASSENARDTARDSEEQGGAELKGDGTEDRDQRAKSAQLGSTVSYRRRLTIAQQALMIGTQIDGIVGHVCAMFPLRSPCTCLQVANDDYVLYTGNEQGDVLQFRLEFAMTDDLQRRPSRK</sequence>
<dbReference type="InterPro" id="IPR013602">
    <property type="entry name" value="Dynein_heavy_linker"/>
</dbReference>
<feature type="coiled-coil region" evidence="2">
    <location>
        <begin position="3208"/>
        <end position="3256"/>
    </location>
</feature>
<dbReference type="Gene3D" id="1.20.1280.50">
    <property type="match status" value="1"/>
</dbReference>
<dbReference type="Gene3D" id="3.40.50.300">
    <property type="entry name" value="P-loop containing nucleotide triphosphate hydrolases"/>
    <property type="match status" value="5"/>
</dbReference>
<dbReference type="Pfam" id="PF12777">
    <property type="entry name" value="MT"/>
    <property type="match status" value="1"/>
</dbReference>
<keyword evidence="6" id="KW-1185">Reference proteome</keyword>
<dbReference type="SUPFAM" id="SSF50978">
    <property type="entry name" value="WD40 repeat-like"/>
    <property type="match status" value="2"/>
</dbReference>
<dbReference type="EMBL" id="JADGIZ020000007">
    <property type="protein sequence ID" value="KAL2918311.1"/>
    <property type="molecule type" value="Genomic_DNA"/>
</dbReference>
<dbReference type="SUPFAM" id="SSF81383">
    <property type="entry name" value="F-box domain"/>
    <property type="match status" value="1"/>
</dbReference>
<dbReference type="PANTHER" id="PTHR10676">
    <property type="entry name" value="DYNEIN HEAVY CHAIN FAMILY PROTEIN"/>
    <property type="match status" value="1"/>
</dbReference>
<dbReference type="InterPro" id="IPR041228">
    <property type="entry name" value="Dynein_C"/>
</dbReference>
<dbReference type="Gene3D" id="1.10.472.130">
    <property type="match status" value="1"/>
</dbReference>
<name>A0ABR4NFN1_9FUNG</name>
<feature type="compositionally biased region" description="Basic residues" evidence="3">
    <location>
        <begin position="513"/>
        <end position="532"/>
    </location>
</feature>
<dbReference type="InterPro" id="IPR026983">
    <property type="entry name" value="DHC"/>
</dbReference>